<dbReference type="EMBL" id="CP031775">
    <property type="protein sequence ID" value="QDZ90534.1"/>
    <property type="molecule type" value="Genomic_DNA"/>
</dbReference>
<name>A0A5B8QVM8_9GAMM</name>
<accession>A0A5B8QVM8</accession>
<evidence type="ECO:0000256" key="1">
    <source>
        <dbReference type="ARBA" id="ARBA00005622"/>
    </source>
</evidence>
<feature type="signal peptide" evidence="3">
    <location>
        <begin position="1"/>
        <end position="21"/>
    </location>
</feature>
<evidence type="ECO:0000313" key="5">
    <source>
        <dbReference type="Proteomes" id="UP000321124"/>
    </source>
</evidence>
<dbReference type="Pfam" id="PF00756">
    <property type="entry name" value="Esterase"/>
    <property type="match status" value="1"/>
</dbReference>
<dbReference type="InterPro" id="IPR052558">
    <property type="entry name" value="Siderophore_Hydrolase_D"/>
</dbReference>
<dbReference type="AlphaFoldDB" id="A0A5B8QVM8"/>
<dbReference type="KEGG" id="sdeo:D0436_08645"/>
<gene>
    <name evidence="4" type="ORF">D0436_08645</name>
</gene>
<protein>
    <submittedName>
        <fullName evidence="4">Alpha/beta hydrolase</fullName>
    </submittedName>
</protein>
<sequence>MRYFLVVVGLLMGSVISQPTAAVEYQSQQLQSKLLKETRQYLIALPEGYAQSTEAYPVVYLLDADEQFDHMASLLQFLSQGAMPQIPKMIIVGINNTERMRDYTPTHTLVLPSGKKGNPKYLQTGGAGRFLDFIEQELAPSIHSQLQTNGINVLVGHSFGGLLAMEALRTDRHLFSAYIAIDTSLWFDSPHYLTQLENRVEKGDFKQKQLFMAIANNPLSPGFGVSSYHRDLNLAFADKLTKSPPQGLSFAAQYYPDETHQSVSHIGLYDGIRHLFKDFAIDIYADTFSKQQVIDQYRLLSERFGLRVTPPQQYLEQLIQYSERQQLSDRKQSLESLKAYFAGVKSNEALR</sequence>
<dbReference type="InterPro" id="IPR000801">
    <property type="entry name" value="Esterase-like"/>
</dbReference>
<comment type="similarity">
    <text evidence="1">Belongs to the esterase D family.</text>
</comment>
<evidence type="ECO:0000313" key="4">
    <source>
        <dbReference type="EMBL" id="QDZ90534.1"/>
    </source>
</evidence>
<dbReference type="RefSeq" id="WP_208662274.1">
    <property type="nucleotide sequence ID" value="NZ_CP031775.2"/>
</dbReference>
<dbReference type="PANTHER" id="PTHR40841">
    <property type="entry name" value="SIDEROPHORE TRIACETYLFUSARININE C ESTERASE"/>
    <property type="match status" value="1"/>
</dbReference>
<evidence type="ECO:0000256" key="2">
    <source>
        <dbReference type="ARBA" id="ARBA00022801"/>
    </source>
</evidence>
<dbReference type="InterPro" id="IPR029058">
    <property type="entry name" value="AB_hydrolase_fold"/>
</dbReference>
<evidence type="ECO:0000256" key="3">
    <source>
        <dbReference type="SAM" id="SignalP"/>
    </source>
</evidence>
<reference evidence="4 5" key="1">
    <citation type="journal article" date="2019" name="Ecotoxicol. Environ. Saf.">
        <title>Microbial characterization of heavy metal resistant bacterial strains isolated from an electroplating wastewater treatment plant.</title>
        <authorList>
            <person name="Cai X."/>
            <person name="Zheng X."/>
            <person name="Zhang D."/>
            <person name="Iqbal W."/>
            <person name="Liu C."/>
            <person name="Yang B."/>
            <person name="Zhao X."/>
            <person name="Lu X."/>
            <person name="Mao Y."/>
        </authorList>
    </citation>
    <scope>NUCLEOTIDE SEQUENCE [LARGE SCALE GENOMIC DNA]</scope>
    <source>
        <strain evidence="4 5">Ni1-3</strain>
    </source>
</reference>
<keyword evidence="2 4" id="KW-0378">Hydrolase</keyword>
<dbReference type="Proteomes" id="UP000321124">
    <property type="component" value="Chromosome"/>
</dbReference>
<dbReference type="PANTHER" id="PTHR40841:SF2">
    <property type="entry name" value="SIDEROPHORE-DEGRADING ESTERASE (EUROFUNG)"/>
    <property type="match status" value="1"/>
</dbReference>
<dbReference type="Gene3D" id="3.40.50.1820">
    <property type="entry name" value="alpha/beta hydrolase"/>
    <property type="match status" value="1"/>
</dbReference>
<dbReference type="SUPFAM" id="SSF53474">
    <property type="entry name" value="alpha/beta-Hydrolases"/>
    <property type="match status" value="1"/>
</dbReference>
<organism evidence="4 5">
    <name type="scientific">Shewanella decolorationis</name>
    <dbReference type="NCBI Taxonomy" id="256839"/>
    <lineage>
        <taxon>Bacteria</taxon>
        <taxon>Pseudomonadati</taxon>
        <taxon>Pseudomonadota</taxon>
        <taxon>Gammaproteobacteria</taxon>
        <taxon>Alteromonadales</taxon>
        <taxon>Shewanellaceae</taxon>
        <taxon>Shewanella</taxon>
    </lineage>
</organism>
<dbReference type="GO" id="GO:0016788">
    <property type="term" value="F:hydrolase activity, acting on ester bonds"/>
    <property type="evidence" value="ECO:0007669"/>
    <property type="project" value="TreeGrafter"/>
</dbReference>
<feature type="chain" id="PRO_5022941034" evidence="3">
    <location>
        <begin position="22"/>
        <end position="351"/>
    </location>
</feature>
<proteinExistence type="inferred from homology"/>
<keyword evidence="3" id="KW-0732">Signal</keyword>